<dbReference type="Proteomes" id="UP000298652">
    <property type="component" value="Chromosome 2"/>
</dbReference>
<evidence type="ECO:0000313" key="3">
    <source>
        <dbReference type="Proteomes" id="UP000298652"/>
    </source>
</evidence>
<evidence type="ECO:0000313" key="2">
    <source>
        <dbReference type="EMBL" id="TKW32382.1"/>
    </source>
</evidence>
<gene>
    <name evidence="2" type="ORF">SEVIR_2G165465v2</name>
</gene>
<name>A0A4U6VSV7_SETVI</name>
<feature type="compositionally biased region" description="Basic and acidic residues" evidence="1">
    <location>
        <begin position="28"/>
        <end position="46"/>
    </location>
</feature>
<feature type="region of interest" description="Disordered" evidence="1">
    <location>
        <begin position="78"/>
        <end position="98"/>
    </location>
</feature>
<evidence type="ECO:0000256" key="1">
    <source>
        <dbReference type="SAM" id="MobiDB-lite"/>
    </source>
</evidence>
<reference evidence="2" key="1">
    <citation type="submission" date="2019-03" db="EMBL/GenBank/DDBJ databases">
        <title>WGS assembly of Setaria viridis.</title>
        <authorList>
            <person name="Huang P."/>
            <person name="Jenkins J."/>
            <person name="Grimwood J."/>
            <person name="Barry K."/>
            <person name="Healey A."/>
            <person name="Mamidi S."/>
            <person name="Sreedasyam A."/>
            <person name="Shu S."/>
            <person name="Feldman M."/>
            <person name="Wu J."/>
            <person name="Yu Y."/>
            <person name="Chen C."/>
            <person name="Johnson J."/>
            <person name="Rokhsar D."/>
            <person name="Baxter I."/>
            <person name="Schmutz J."/>
            <person name="Brutnell T."/>
            <person name="Kellogg E."/>
        </authorList>
    </citation>
    <scope>NUCLEOTIDE SEQUENCE [LARGE SCALE GENOMIC DNA]</scope>
</reference>
<dbReference type="Gramene" id="TKW32382">
    <property type="protein sequence ID" value="TKW32382"/>
    <property type="gene ID" value="SEVIR_2G165465v2"/>
</dbReference>
<accession>A0A4U6VSV7</accession>
<sequence>MSIHSVPHQRRRPEGEERHGAQGGAAADRGDVPELRRGPHHPHDGARQGPPPPRPRRHHGAHRASLLVLRLRRRRHPACHRRQPGHHVPLPPSRPVAPRLRGIQQAPFLPHSPAAAAVQRRARALPPLLPAPPPALRRHRHVLHLRRRGRR</sequence>
<keyword evidence="3" id="KW-1185">Reference proteome</keyword>
<proteinExistence type="predicted"/>
<organism evidence="2 3">
    <name type="scientific">Setaria viridis</name>
    <name type="common">Green bristlegrass</name>
    <name type="synonym">Setaria italica subsp. viridis</name>
    <dbReference type="NCBI Taxonomy" id="4556"/>
    <lineage>
        <taxon>Eukaryota</taxon>
        <taxon>Viridiplantae</taxon>
        <taxon>Streptophyta</taxon>
        <taxon>Embryophyta</taxon>
        <taxon>Tracheophyta</taxon>
        <taxon>Spermatophyta</taxon>
        <taxon>Magnoliopsida</taxon>
        <taxon>Liliopsida</taxon>
        <taxon>Poales</taxon>
        <taxon>Poaceae</taxon>
        <taxon>PACMAD clade</taxon>
        <taxon>Panicoideae</taxon>
        <taxon>Panicodae</taxon>
        <taxon>Paniceae</taxon>
        <taxon>Cenchrinae</taxon>
        <taxon>Setaria</taxon>
    </lineage>
</organism>
<dbReference type="EMBL" id="CM016553">
    <property type="protein sequence ID" value="TKW32382.1"/>
    <property type="molecule type" value="Genomic_DNA"/>
</dbReference>
<dbReference type="AlphaFoldDB" id="A0A4U6VSV7"/>
<feature type="region of interest" description="Disordered" evidence="1">
    <location>
        <begin position="1"/>
        <end position="64"/>
    </location>
</feature>
<protein>
    <submittedName>
        <fullName evidence="2">Uncharacterized protein</fullName>
    </submittedName>
</protein>